<reference evidence="2" key="1">
    <citation type="submission" date="2018-01" db="EMBL/GenBank/DDBJ databases">
        <title>An insight into the sialome of Amazonian anophelines.</title>
        <authorList>
            <person name="Ribeiro J.M."/>
            <person name="Scarpassa V."/>
            <person name="Calvo E."/>
        </authorList>
    </citation>
    <scope>NUCLEOTIDE SEQUENCE</scope>
</reference>
<organism evidence="2">
    <name type="scientific">Anopheles darlingi</name>
    <name type="common">Mosquito</name>
    <dbReference type="NCBI Taxonomy" id="43151"/>
    <lineage>
        <taxon>Eukaryota</taxon>
        <taxon>Metazoa</taxon>
        <taxon>Ecdysozoa</taxon>
        <taxon>Arthropoda</taxon>
        <taxon>Hexapoda</taxon>
        <taxon>Insecta</taxon>
        <taxon>Pterygota</taxon>
        <taxon>Neoptera</taxon>
        <taxon>Endopterygota</taxon>
        <taxon>Diptera</taxon>
        <taxon>Nematocera</taxon>
        <taxon>Culicoidea</taxon>
        <taxon>Culicidae</taxon>
        <taxon>Anophelinae</taxon>
        <taxon>Anopheles</taxon>
    </lineage>
</organism>
<dbReference type="AlphaFoldDB" id="A0A2M4DKH5"/>
<protein>
    <submittedName>
        <fullName evidence="2">Putative secreted protein</fullName>
    </submittedName>
</protein>
<evidence type="ECO:0000313" key="2">
    <source>
        <dbReference type="EMBL" id="MBW78050.1"/>
    </source>
</evidence>
<sequence length="78" mass="8645">MRAHNIQQNLPLLLLLLSLQSPFGKNGEEKSVANSAFTGRKVIPLDFQSMMILPCLCSSIRRKKKYMHAGKPGTEGFG</sequence>
<feature type="chain" id="PRO_5014623787" evidence="1">
    <location>
        <begin position="28"/>
        <end position="78"/>
    </location>
</feature>
<evidence type="ECO:0000256" key="1">
    <source>
        <dbReference type="SAM" id="SignalP"/>
    </source>
</evidence>
<proteinExistence type="predicted"/>
<keyword evidence="1" id="KW-0732">Signal</keyword>
<feature type="signal peptide" evidence="1">
    <location>
        <begin position="1"/>
        <end position="27"/>
    </location>
</feature>
<dbReference type="EMBL" id="GGFL01013872">
    <property type="protein sequence ID" value="MBW78050.1"/>
    <property type="molecule type" value="Transcribed_RNA"/>
</dbReference>
<accession>A0A2M4DKH5</accession>
<name>A0A2M4DKH5_ANODA</name>